<evidence type="ECO:0000256" key="1">
    <source>
        <dbReference type="ARBA" id="ARBA00009175"/>
    </source>
</evidence>
<dbReference type="PIRSF" id="PIRSF004846">
    <property type="entry name" value="ModA"/>
    <property type="match status" value="1"/>
</dbReference>
<dbReference type="PANTHER" id="PTHR30632:SF14">
    <property type="entry name" value="TUNGSTATE_MOLYBDATE_CHROMATE-BINDING PROTEIN MODA"/>
    <property type="match status" value="1"/>
</dbReference>
<keyword evidence="3 4" id="KW-0732">Signal</keyword>
<name>A0ABV9GSX0_9BURK</name>
<sequence>MRRFAGLALCLIFGTAQADTVAVAVAANFTAPMQEIAPLFAKATGHEAQLSFGATGKFYAQINNGAPFDVLLSADASTPTKLANEKMAVADSQFTYAKGQLVLWSAQAGYVDNAGEVLKTGTWRHIAIANPKLAPYGAAAQETLQKLNLADSVAQRTVLGENIGQTYQFAASGNAELGFVAASQVMKDGKLQSGSAWIVPAELYSPIRQDAIVLQRASSNPAAQALLDYLKGPQARAIMQSYGYAF</sequence>
<dbReference type="RefSeq" id="WP_377723678.1">
    <property type="nucleotide sequence ID" value="NZ_JBHSEW010000001.1"/>
</dbReference>
<gene>
    <name evidence="5" type="primary">modA</name>
    <name evidence="5" type="ORF">ACFO3A_02500</name>
</gene>
<keyword evidence="2" id="KW-0479">Metal-binding</keyword>
<evidence type="ECO:0000256" key="4">
    <source>
        <dbReference type="SAM" id="SignalP"/>
    </source>
</evidence>
<protein>
    <submittedName>
        <fullName evidence="5">Molybdate ABC transporter substrate-binding protein</fullName>
    </submittedName>
</protein>
<accession>A0ABV9GSX0</accession>
<dbReference type="Proteomes" id="UP001595967">
    <property type="component" value="Unassembled WGS sequence"/>
</dbReference>
<feature type="signal peptide" evidence="4">
    <location>
        <begin position="1"/>
        <end position="18"/>
    </location>
</feature>
<dbReference type="InterPro" id="IPR044084">
    <property type="entry name" value="AvModA-like_subst-bd"/>
</dbReference>
<comment type="caution">
    <text evidence="5">The sequence shown here is derived from an EMBL/GenBank/DDBJ whole genome shotgun (WGS) entry which is preliminary data.</text>
</comment>
<dbReference type="CDD" id="cd13539">
    <property type="entry name" value="PBP2_AvModA"/>
    <property type="match status" value="1"/>
</dbReference>
<evidence type="ECO:0000256" key="3">
    <source>
        <dbReference type="ARBA" id="ARBA00022729"/>
    </source>
</evidence>
<dbReference type="Gene3D" id="3.40.190.10">
    <property type="entry name" value="Periplasmic binding protein-like II"/>
    <property type="match status" value="2"/>
</dbReference>
<evidence type="ECO:0000313" key="5">
    <source>
        <dbReference type="EMBL" id="MFC4621088.1"/>
    </source>
</evidence>
<feature type="chain" id="PRO_5046791994" evidence="4">
    <location>
        <begin position="19"/>
        <end position="246"/>
    </location>
</feature>
<dbReference type="PANTHER" id="PTHR30632">
    <property type="entry name" value="MOLYBDATE-BINDING PERIPLASMIC PROTEIN"/>
    <property type="match status" value="1"/>
</dbReference>
<comment type="similarity">
    <text evidence="1">Belongs to the bacterial solute-binding protein ModA family.</text>
</comment>
<reference evidence="6" key="1">
    <citation type="journal article" date="2019" name="Int. J. Syst. Evol. Microbiol.">
        <title>The Global Catalogue of Microorganisms (GCM) 10K type strain sequencing project: providing services to taxonomists for standard genome sequencing and annotation.</title>
        <authorList>
            <consortium name="The Broad Institute Genomics Platform"/>
            <consortium name="The Broad Institute Genome Sequencing Center for Infectious Disease"/>
            <person name="Wu L."/>
            <person name="Ma J."/>
        </authorList>
    </citation>
    <scope>NUCLEOTIDE SEQUENCE [LARGE SCALE GENOMIC DNA]</scope>
    <source>
        <strain evidence="6">JCM 11650</strain>
    </source>
</reference>
<dbReference type="InterPro" id="IPR050682">
    <property type="entry name" value="ModA/WtpA"/>
</dbReference>
<evidence type="ECO:0000313" key="6">
    <source>
        <dbReference type="Proteomes" id="UP001595967"/>
    </source>
</evidence>
<dbReference type="EMBL" id="JBHSEW010000001">
    <property type="protein sequence ID" value="MFC4621088.1"/>
    <property type="molecule type" value="Genomic_DNA"/>
</dbReference>
<evidence type="ECO:0000256" key="2">
    <source>
        <dbReference type="ARBA" id="ARBA00022723"/>
    </source>
</evidence>
<organism evidence="5 6">
    <name type="scientific">Comamonas nitrativorans</name>
    <dbReference type="NCBI Taxonomy" id="108437"/>
    <lineage>
        <taxon>Bacteria</taxon>
        <taxon>Pseudomonadati</taxon>
        <taxon>Pseudomonadota</taxon>
        <taxon>Betaproteobacteria</taxon>
        <taxon>Burkholderiales</taxon>
        <taxon>Comamonadaceae</taxon>
        <taxon>Comamonas</taxon>
    </lineage>
</organism>
<keyword evidence="6" id="KW-1185">Reference proteome</keyword>
<dbReference type="SUPFAM" id="SSF53850">
    <property type="entry name" value="Periplasmic binding protein-like II"/>
    <property type="match status" value="1"/>
</dbReference>
<dbReference type="InterPro" id="IPR005950">
    <property type="entry name" value="ModA"/>
</dbReference>
<proteinExistence type="inferred from homology"/>
<dbReference type="Pfam" id="PF13531">
    <property type="entry name" value="SBP_bac_11"/>
    <property type="match status" value="1"/>
</dbReference>
<dbReference type="NCBIfam" id="TIGR01256">
    <property type="entry name" value="modA"/>
    <property type="match status" value="1"/>
</dbReference>